<dbReference type="GO" id="GO:0016787">
    <property type="term" value="F:hydrolase activity"/>
    <property type="evidence" value="ECO:0007669"/>
    <property type="project" value="UniProtKB-KW"/>
</dbReference>
<accession>A0A4Q9Z1Y6</accession>
<keyword evidence="2 4" id="KW-0378">Hydrolase</keyword>
<reference evidence="4 5" key="1">
    <citation type="submission" date="2019-02" db="EMBL/GenBank/DDBJ databases">
        <title>Flavobacterium sp. RD-2-33 isolated from forest soil.</title>
        <authorList>
            <person name="Chaudhary D.K."/>
        </authorList>
    </citation>
    <scope>NUCLEOTIDE SEQUENCE [LARGE SCALE GENOMIC DNA]</scope>
    <source>
        <strain evidence="4 5">RD-2-33</strain>
    </source>
</reference>
<feature type="domain" description="Phospholipase/carboxylesterase/thioesterase" evidence="3">
    <location>
        <begin position="43"/>
        <end position="240"/>
    </location>
</feature>
<proteinExistence type="inferred from homology"/>
<dbReference type="InterPro" id="IPR003140">
    <property type="entry name" value="PLipase/COase/thioEstase"/>
</dbReference>
<organism evidence="4 5">
    <name type="scientific">Flavobacterium silvisoli</name>
    <dbReference type="NCBI Taxonomy" id="2529433"/>
    <lineage>
        <taxon>Bacteria</taxon>
        <taxon>Pseudomonadati</taxon>
        <taxon>Bacteroidota</taxon>
        <taxon>Flavobacteriia</taxon>
        <taxon>Flavobacteriales</taxon>
        <taxon>Flavobacteriaceae</taxon>
        <taxon>Flavobacterium</taxon>
    </lineage>
</organism>
<evidence type="ECO:0000256" key="2">
    <source>
        <dbReference type="ARBA" id="ARBA00022801"/>
    </source>
</evidence>
<dbReference type="InterPro" id="IPR029058">
    <property type="entry name" value="AB_hydrolase_fold"/>
</dbReference>
<name>A0A4Q9Z1Y6_9FLAO</name>
<dbReference type="EMBL" id="SJPE01000003">
    <property type="protein sequence ID" value="TBX70308.1"/>
    <property type="molecule type" value="Genomic_DNA"/>
</dbReference>
<gene>
    <name evidence="4" type="ORF">EZL74_03795</name>
</gene>
<dbReference type="OrthoDB" id="9795555at2"/>
<evidence type="ECO:0000313" key="5">
    <source>
        <dbReference type="Proteomes" id="UP000293300"/>
    </source>
</evidence>
<dbReference type="AlphaFoldDB" id="A0A4Q9Z1Y6"/>
<protein>
    <submittedName>
        <fullName evidence="4">Alpha/beta fold hydrolase</fullName>
    </submittedName>
</protein>
<sequence length="240" mass="27106">MQKRAIWLIGIALFITISLSFTMTDSKNQPTLHYLVRQPKVQTEKTPLVILLHGVGSNEANMFSLADKFPDNFKVISARGPLKLGEGSYAWFQVQFGSNGPVINAEQAENARKEIIKFIEDISIVEKFDPKQVYLVGFSQGGIMSYSVALTAPEKVKGIAVMSGRLLKEVRPKVVEEKRLQPLRIFISHGKQDPVLQYSYAEEAVAYLNSKKIHPDFHSYNEVHTINAKMIEDLAKWLKK</sequence>
<comment type="caution">
    <text evidence="4">The sequence shown here is derived from an EMBL/GenBank/DDBJ whole genome shotgun (WGS) entry which is preliminary data.</text>
</comment>
<evidence type="ECO:0000313" key="4">
    <source>
        <dbReference type="EMBL" id="TBX70308.1"/>
    </source>
</evidence>
<dbReference type="PANTHER" id="PTHR10655">
    <property type="entry name" value="LYSOPHOSPHOLIPASE-RELATED"/>
    <property type="match status" value="1"/>
</dbReference>
<dbReference type="PANTHER" id="PTHR10655:SF17">
    <property type="entry name" value="LYSOPHOSPHOLIPASE-LIKE PROTEIN 1"/>
    <property type="match status" value="1"/>
</dbReference>
<evidence type="ECO:0000259" key="3">
    <source>
        <dbReference type="Pfam" id="PF02230"/>
    </source>
</evidence>
<dbReference type="Gene3D" id="3.40.50.1820">
    <property type="entry name" value="alpha/beta hydrolase"/>
    <property type="match status" value="1"/>
</dbReference>
<dbReference type="InterPro" id="IPR050565">
    <property type="entry name" value="LYPA1-2/EST-like"/>
</dbReference>
<keyword evidence="5" id="KW-1185">Reference proteome</keyword>
<evidence type="ECO:0000256" key="1">
    <source>
        <dbReference type="ARBA" id="ARBA00006499"/>
    </source>
</evidence>
<dbReference type="SUPFAM" id="SSF53474">
    <property type="entry name" value="alpha/beta-Hydrolases"/>
    <property type="match status" value="1"/>
</dbReference>
<dbReference type="RefSeq" id="WP_131475269.1">
    <property type="nucleotide sequence ID" value="NZ_SJPE01000003.1"/>
</dbReference>
<dbReference type="Proteomes" id="UP000293300">
    <property type="component" value="Unassembled WGS sequence"/>
</dbReference>
<dbReference type="Pfam" id="PF02230">
    <property type="entry name" value="Abhydrolase_2"/>
    <property type="match status" value="1"/>
</dbReference>
<comment type="similarity">
    <text evidence="1">Belongs to the AB hydrolase superfamily. AB hydrolase 2 family.</text>
</comment>